<protein>
    <submittedName>
        <fullName evidence="1">Unannotated protein</fullName>
    </submittedName>
</protein>
<proteinExistence type="predicted"/>
<dbReference type="EMBL" id="CAFBMK010000315">
    <property type="protein sequence ID" value="CAB4948384.1"/>
    <property type="molecule type" value="Genomic_DNA"/>
</dbReference>
<organism evidence="1">
    <name type="scientific">freshwater metagenome</name>
    <dbReference type="NCBI Taxonomy" id="449393"/>
    <lineage>
        <taxon>unclassified sequences</taxon>
        <taxon>metagenomes</taxon>
        <taxon>ecological metagenomes</taxon>
    </lineage>
</organism>
<dbReference type="AlphaFoldDB" id="A0A6J7K1U5"/>
<evidence type="ECO:0000313" key="1">
    <source>
        <dbReference type="EMBL" id="CAB4948384.1"/>
    </source>
</evidence>
<reference evidence="1" key="1">
    <citation type="submission" date="2020-05" db="EMBL/GenBank/DDBJ databases">
        <authorList>
            <person name="Chiriac C."/>
            <person name="Salcher M."/>
            <person name="Ghai R."/>
            <person name="Kavagutti S V."/>
        </authorList>
    </citation>
    <scope>NUCLEOTIDE SEQUENCE</scope>
</reference>
<accession>A0A6J7K1U5</accession>
<sequence length="97" mass="9744">MSSRAAGSTVGLAATAASASESIPFASLMPRLTGPSTIGRCAKRSRPFTPMSAAKIATSAFWSSSADSGVEPAEPWVSTTISWPAAFAATSSDSAAM</sequence>
<name>A0A6J7K1U5_9ZZZZ</name>
<gene>
    <name evidence="1" type="ORF">UFOPK3564_03356</name>
</gene>